<feature type="transmembrane region" description="Helical" evidence="1">
    <location>
        <begin position="7"/>
        <end position="28"/>
    </location>
</feature>
<keyword evidence="1" id="KW-0812">Transmembrane</keyword>
<proteinExistence type="predicted"/>
<reference evidence="2 3" key="1">
    <citation type="journal article" date="2016" name="Nat. Commun.">
        <title>Thousands of microbial genomes shed light on interconnected biogeochemical processes in an aquifer system.</title>
        <authorList>
            <person name="Anantharaman K."/>
            <person name="Brown C.T."/>
            <person name="Hug L.A."/>
            <person name="Sharon I."/>
            <person name="Castelle C.J."/>
            <person name="Probst A.J."/>
            <person name="Thomas B.C."/>
            <person name="Singh A."/>
            <person name="Wilkins M.J."/>
            <person name="Karaoz U."/>
            <person name="Brodie E.L."/>
            <person name="Williams K.H."/>
            <person name="Hubbard S.S."/>
            <person name="Banfield J.F."/>
        </authorList>
    </citation>
    <scope>NUCLEOTIDE SEQUENCE [LARGE SCALE GENOMIC DNA]</scope>
</reference>
<organism evidence="2 3">
    <name type="scientific">Candidatus Wildermuthbacteria bacterium RIFCSPLOWO2_01_FULL_47_18</name>
    <dbReference type="NCBI Taxonomy" id="1802460"/>
    <lineage>
        <taxon>Bacteria</taxon>
        <taxon>Candidatus Wildermuthiibacteriota</taxon>
    </lineage>
</organism>
<dbReference type="InterPro" id="IPR009577">
    <property type="entry name" value="Sm_multidrug_ex"/>
</dbReference>
<evidence type="ECO:0000313" key="2">
    <source>
        <dbReference type="EMBL" id="OHA71769.1"/>
    </source>
</evidence>
<feature type="transmembrane region" description="Helical" evidence="1">
    <location>
        <begin position="83"/>
        <end position="109"/>
    </location>
</feature>
<comment type="caution">
    <text evidence="2">The sequence shown here is derived from an EMBL/GenBank/DDBJ whole genome shotgun (WGS) entry which is preliminary data.</text>
</comment>
<feature type="transmembrane region" description="Helical" evidence="1">
    <location>
        <begin position="115"/>
        <end position="138"/>
    </location>
</feature>
<feature type="transmembrane region" description="Helical" evidence="1">
    <location>
        <begin position="40"/>
        <end position="62"/>
    </location>
</feature>
<dbReference type="EMBL" id="MHUF01000031">
    <property type="protein sequence ID" value="OHA71769.1"/>
    <property type="molecule type" value="Genomic_DNA"/>
</dbReference>
<gene>
    <name evidence="2" type="ORF">A3A27_01335</name>
</gene>
<evidence type="ECO:0008006" key="4">
    <source>
        <dbReference type="Google" id="ProtNLM"/>
    </source>
</evidence>
<dbReference type="PANTHER" id="PTHR36007:SF2">
    <property type="entry name" value="TRANSPORT PROTEIN-RELATED"/>
    <property type="match status" value="1"/>
</dbReference>
<name>A0A1G2RHB6_9BACT</name>
<evidence type="ECO:0000256" key="1">
    <source>
        <dbReference type="SAM" id="Phobius"/>
    </source>
</evidence>
<dbReference type="PANTHER" id="PTHR36007">
    <property type="entry name" value="TRANSPORT PROTEIN-RELATED"/>
    <property type="match status" value="1"/>
</dbReference>
<keyword evidence="1" id="KW-1133">Transmembrane helix</keyword>
<dbReference type="Proteomes" id="UP000177287">
    <property type="component" value="Unassembled WGS sequence"/>
</dbReference>
<dbReference type="AlphaFoldDB" id="A0A1G2RHB6"/>
<sequence>MDELKTFFIAMIPVVELRGAIPIALQVYNLPLWSALLFSVLGNFVLMFSVFLMGNFIANIFPGVFEHTRNKHHSNVARFGKRAVVFVLSALPIPFVGGLTGAIAAFVFGVPFKEAVLLMGSGLVVAGIIVSIVTLGIVNIL</sequence>
<keyword evidence="1" id="KW-0472">Membrane</keyword>
<evidence type="ECO:0000313" key="3">
    <source>
        <dbReference type="Proteomes" id="UP000177287"/>
    </source>
</evidence>
<accession>A0A1G2RHB6</accession>
<protein>
    <recommendedName>
        <fullName evidence="4">Ligand-binding protein SH3</fullName>
    </recommendedName>
</protein>
<dbReference type="Pfam" id="PF06695">
    <property type="entry name" value="Sm_multidrug_ex"/>
    <property type="match status" value="1"/>
</dbReference>